<evidence type="ECO:0000256" key="1">
    <source>
        <dbReference type="SAM" id="MobiDB-lite"/>
    </source>
</evidence>
<dbReference type="VEuPathDB" id="CryptoDB:CPATCC_0017130"/>
<protein>
    <submittedName>
        <fullName evidence="2">Uncharacterized protein</fullName>
    </submittedName>
</protein>
<proteinExistence type="predicted"/>
<evidence type="ECO:0000313" key="2">
    <source>
        <dbReference type="EMBL" id="QOY41890.1"/>
    </source>
</evidence>
<feature type="region of interest" description="Disordered" evidence="1">
    <location>
        <begin position="173"/>
        <end position="203"/>
    </location>
</feature>
<accession>A0A7S7RFU6</accession>
<evidence type="ECO:0000313" key="3">
    <source>
        <dbReference type="Proteomes" id="UP000593906"/>
    </source>
</evidence>
<feature type="compositionally biased region" description="Basic and acidic residues" evidence="1">
    <location>
        <begin position="178"/>
        <end position="195"/>
    </location>
</feature>
<reference evidence="2 3" key="1">
    <citation type="submission" date="2019-09" db="EMBL/GenBank/DDBJ databases">
        <title>Consistent, comparative and evidence-based genome assembly and annotation for Cryptosporidium parvum, C. hominis and C. tyzzeri.</title>
        <authorList>
            <person name="Baptista R.P."/>
            <person name="Li Y."/>
            <person name="Sateriale A."/>
            <person name="Ansell B."/>
            <person name="Jex A."/>
            <person name="Sanders M."/>
            <person name="Brooks K."/>
            <person name="Tracey A."/>
            <person name="Berriman M."/>
            <person name="Striepen B."/>
            <person name="Cotton J.A."/>
            <person name="Kissinger J.C."/>
        </authorList>
    </citation>
    <scope>NUCLEOTIDE SEQUENCE [LARGE SCALE GENOMIC DNA]</scope>
    <source>
        <strain evidence="2 3">IOWA-ATCC</strain>
    </source>
</reference>
<gene>
    <name evidence="2" type="ORF">CPATCC_001476</name>
</gene>
<dbReference type="Proteomes" id="UP000593906">
    <property type="component" value="Chromosome 4"/>
</dbReference>
<name>A0A7S7RFU6_CRYPV</name>
<dbReference type="AlphaFoldDB" id="A0A7S7RFU6"/>
<sequence>MGAEISNCQFTKLGDACYSPFSMINNTLSEAAANNFVLNLEKSKFKSENNQYWLSCMVGSVPYNGTLECDVENYATIICGNKRMRFRHRENCLFGFQFRKNETIVFDNRDLQNPLLAFPLPTNQLAVATQFYDENFQEKWVLRSGFSGYVPNLGLVLDSTILHPENIKTPYDQLNKNDANDKETVVSDANDKETDVSDTNEEQASNEYLIPVEQNKIENGGTLSFNITIGNFKNDLFLIISDKDKKQMINLELSKCCGKLIDSINENYDRFSYPEELMASNAIDLNLTWQSSIYALKTKSSDTPLAIIPIENKSIPYQAVLLNSSTREELKTNWSYTTGVKNLSSVSCTINALEGRCKSSSVTVTKMVNPNIEFLRFGFLFSKDTLAPFEMTISQNSNNLATLQISSNVIKVQSSDSEEITLKKEFTTGEWVSGDIFIISDDIHNVIEEDSSISCKNYNDSCYSTQNSQDWMGIVSEKSILRYAYLKKQAVENKVKTDTNTEADSSSSSSKTQYYLYISFKNCIIAKLNINSNSFNKVSVSNRQGSSNLVYWRLKGGVSTSINIPDSYLDNLKTDIPKEIEANTNKN</sequence>
<dbReference type="EMBL" id="CP044419">
    <property type="protein sequence ID" value="QOY41890.1"/>
    <property type="molecule type" value="Genomic_DNA"/>
</dbReference>
<organism evidence="2 3">
    <name type="scientific">Cryptosporidium parvum</name>
    <dbReference type="NCBI Taxonomy" id="5807"/>
    <lineage>
        <taxon>Eukaryota</taxon>
        <taxon>Sar</taxon>
        <taxon>Alveolata</taxon>
        <taxon>Apicomplexa</taxon>
        <taxon>Conoidasida</taxon>
        <taxon>Coccidia</taxon>
        <taxon>Eucoccidiorida</taxon>
        <taxon>Eimeriorina</taxon>
        <taxon>Cryptosporidiidae</taxon>
        <taxon>Cryptosporidium</taxon>
    </lineage>
</organism>